<evidence type="ECO:0000313" key="1">
    <source>
        <dbReference type="EMBL" id="PYI51616.1"/>
    </source>
</evidence>
<gene>
    <name evidence="1" type="ORF">DLM86_24725</name>
</gene>
<proteinExistence type="predicted"/>
<dbReference type="AlphaFoldDB" id="A0A2V5KRR9"/>
<keyword evidence="1" id="KW-0282">Flagellum</keyword>
<keyword evidence="1" id="KW-0966">Cell projection</keyword>
<dbReference type="CDD" id="cd11614">
    <property type="entry name" value="SAF_CpaB_FlgA_like"/>
    <property type="match status" value="1"/>
</dbReference>
<evidence type="ECO:0000313" key="2">
    <source>
        <dbReference type="Proteomes" id="UP000247476"/>
    </source>
</evidence>
<dbReference type="Proteomes" id="UP000247476">
    <property type="component" value="Unassembled WGS sequence"/>
</dbReference>
<sequence length="241" mass="26529">MNKKRNLLIGLSAALLAALLVYGVYKLQLKQVELQQTVNVVVPKDFIRAGTMIEADMLTYKPVLLGSFEDNMFTDVSLVTGLESVVPLGTNEPVLHWKVDKLHLLPSQLESTFQIPKDYILSVSNGIRAGDRVKLYLSGAESDSGRLFDHEVTVASVKSSANVEVDNPKSPNLYSRVSGDAEKMYASRREANGAIDQINLNLTEEEWLAIDRACRTKKTKLVIALSAASLAVQPDEAGERR</sequence>
<protein>
    <submittedName>
        <fullName evidence="1">Flagellar biosynthesis protein FlgA</fullName>
    </submittedName>
</protein>
<dbReference type="EMBL" id="QJVJ01000012">
    <property type="protein sequence ID" value="PYI51616.1"/>
    <property type="molecule type" value="Genomic_DNA"/>
</dbReference>
<keyword evidence="2" id="KW-1185">Reference proteome</keyword>
<organism evidence="1 2">
    <name type="scientific">Paenibacillus flagellatus</name>
    <dbReference type="NCBI Taxonomy" id="2211139"/>
    <lineage>
        <taxon>Bacteria</taxon>
        <taxon>Bacillati</taxon>
        <taxon>Bacillota</taxon>
        <taxon>Bacilli</taxon>
        <taxon>Bacillales</taxon>
        <taxon>Paenibacillaceae</taxon>
        <taxon>Paenibacillus</taxon>
    </lineage>
</organism>
<accession>A0A2V5KRR9</accession>
<comment type="caution">
    <text evidence="1">The sequence shown here is derived from an EMBL/GenBank/DDBJ whole genome shotgun (WGS) entry which is preliminary data.</text>
</comment>
<dbReference type="OrthoDB" id="2585866at2"/>
<name>A0A2V5KRR9_9BACL</name>
<keyword evidence="1" id="KW-0969">Cilium</keyword>
<dbReference type="RefSeq" id="WP_110842737.1">
    <property type="nucleotide sequence ID" value="NZ_QJVJ01000012.1"/>
</dbReference>
<reference evidence="1 2" key="1">
    <citation type="submission" date="2018-05" db="EMBL/GenBank/DDBJ databases">
        <title>Paenibacillus flagellatus sp. nov., isolated from selenium mineral soil.</title>
        <authorList>
            <person name="Dai X."/>
        </authorList>
    </citation>
    <scope>NUCLEOTIDE SEQUENCE [LARGE SCALE GENOMIC DNA]</scope>
    <source>
        <strain evidence="1 2">DXL2</strain>
    </source>
</reference>